<evidence type="ECO:0000259" key="8">
    <source>
        <dbReference type="Pfam" id="PF20684"/>
    </source>
</evidence>
<evidence type="ECO:0000256" key="5">
    <source>
        <dbReference type="ARBA" id="ARBA00038359"/>
    </source>
</evidence>
<dbReference type="OrthoDB" id="10017208at2759"/>
<dbReference type="RefSeq" id="XP_033653260.1">
    <property type="nucleotide sequence ID" value="XM_033802725.1"/>
</dbReference>
<dbReference type="Pfam" id="PF20684">
    <property type="entry name" value="Fung_rhodopsin"/>
    <property type="match status" value="1"/>
</dbReference>
<name>A0A6A6JGN5_WESOR</name>
<dbReference type="EMBL" id="ML986496">
    <property type="protein sequence ID" value="KAF2275721.1"/>
    <property type="molecule type" value="Genomic_DNA"/>
</dbReference>
<keyword evidence="2 7" id="KW-0812">Transmembrane</keyword>
<gene>
    <name evidence="9" type="ORF">EI97DRAFT_501876</name>
</gene>
<organism evidence="9 10">
    <name type="scientific">Westerdykella ornata</name>
    <dbReference type="NCBI Taxonomy" id="318751"/>
    <lineage>
        <taxon>Eukaryota</taxon>
        <taxon>Fungi</taxon>
        <taxon>Dikarya</taxon>
        <taxon>Ascomycota</taxon>
        <taxon>Pezizomycotina</taxon>
        <taxon>Dothideomycetes</taxon>
        <taxon>Pleosporomycetidae</taxon>
        <taxon>Pleosporales</taxon>
        <taxon>Sporormiaceae</taxon>
        <taxon>Westerdykella</taxon>
    </lineage>
</organism>
<feature type="domain" description="Rhodopsin" evidence="8">
    <location>
        <begin position="30"/>
        <end position="272"/>
    </location>
</feature>
<evidence type="ECO:0000256" key="1">
    <source>
        <dbReference type="ARBA" id="ARBA00004141"/>
    </source>
</evidence>
<protein>
    <recommendedName>
        <fullName evidence="8">Rhodopsin domain-containing protein</fullName>
    </recommendedName>
</protein>
<feature type="transmembrane region" description="Helical" evidence="7">
    <location>
        <begin position="46"/>
        <end position="65"/>
    </location>
</feature>
<feature type="compositionally biased region" description="Basic and acidic residues" evidence="6">
    <location>
        <begin position="311"/>
        <end position="335"/>
    </location>
</feature>
<feature type="transmembrane region" description="Helical" evidence="7">
    <location>
        <begin position="209"/>
        <end position="229"/>
    </location>
</feature>
<evidence type="ECO:0000256" key="7">
    <source>
        <dbReference type="SAM" id="Phobius"/>
    </source>
</evidence>
<dbReference type="InterPro" id="IPR049326">
    <property type="entry name" value="Rhodopsin_dom_fungi"/>
</dbReference>
<keyword evidence="4 7" id="KW-0472">Membrane</keyword>
<evidence type="ECO:0000256" key="6">
    <source>
        <dbReference type="SAM" id="MobiDB-lite"/>
    </source>
</evidence>
<keyword evidence="10" id="KW-1185">Reference proteome</keyword>
<feature type="transmembrane region" description="Helical" evidence="7">
    <location>
        <begin position="129"/>
        <end position="151"/>
    </location>
</feature>
<dbReference type="PANTHER" id="PTHR33048">
    <property type="entry name" value="PTH11-LIKE INTEGRAL MEMBRANE PROTEIN (AFU_ORTHOLOGUE AFUA_5G11245)"/>
    <property type="match status" value="1"/>
</dbReference>
<evidence type="ECO:0000256" key="3">
    <source>
        <dbReference type="ARBA" id="ARBA00022989"/>
    </source>
</evidence>
<feature type="region of interest" description="Disordered" evidence="6">
    <location>
        <begin position="308"/>
        <end position="342"/>
    </location>
</feature>
<reference evidence="9" key="1">
    <citation type="journal article" date="2020" name="Stud. Mycol.">
        <title>101 Dothideomycetes genomes: a test case for predicting lifestyles and emergence of pathogens.</title>
        <authorList>
            <person name="Haridas S."/>
            <person name="Albert R."/>
            <person name="Binder M."/>
            <person name="Bloem J."/>
            <person name="Labutti K."/>
            <person name="Salamov A."/>
            <person name="Andreopoulos B."/>
            <person name="Baker S."/>
            <person name="Barry K."/>
            <person name="Bills G."/>
            <person name="Bluhm B."/>
            <person name="Cannon C."/>
            <person name="Castanera R."/>
            <person name="Culley D."/>
            <person name="Daum C."/>
            <person name="Ezra D."/>
            <person name="Gonzalez J."/>
            <person name="Henrissat B."/>
            <person name="Kuo A."/>
            <person name="Liang C."/>
            <person name="Lipzen A."/>
            <person name="Lutzoni F."/>
            <person name="Magnuson J."/>
            <person name="Mondo S."/>
            <person name="Nolan M."/>
            <person name="Ohm R."/>
            <person name="Pangilinan J."/>
            <person name="Park H.-J."/>
            <person name="Ramirez L."/>
            <person name="Alfaro M."/>
            <person name="Sun H."/>
            <person name="Tritt A."/>
            <person name="Yoshinaga Y."/>
            <person name="Zwiers L.-H."/>
            <person name="Turgeon B."/>
            <person name="Goodwin S."/>
            <person name="Spatafora J."/>
            <person name="Crous P."/>
            <person name="Grigoriev I."/>
        </authorList>
    </citation>
    <scope>NUCLEOTIDE SEQUENCE</scope>
    <source>
        <strain evidence="9">CBS 379.55</strain>
    </source>
</reference>
<proteinExistence type="inferred from homology"/>
<evidence type="ECO:0000313" key="9">
    <source>
        <dbReference type="EMBL" id="KAF2275721.1"/>
    </source>
</evidence>
<feature type="transmembrane region" description="Helical" evidence="7">
    <location>
        <begin position="176"/>
        <end position="197"/>
    </location>
</feature>
<feature type="transmembrane region" description="Helical" evidence="7">
    <location>
        <begin position="12"/>
        <end position="34"/>
    </location>
</feature>
<keyword evidence="3 7" id="KW-1133">Transmembrane helix</keyword>
<dbReference type="InterPro" id="IPR052337">
    <property type="entry name" value="SAT4-like"/>
</dbReference>
<dbReference type="GeneID" id="54555900"/>
<evidence type="ECO:0000313" key="10">
    <source>
        <dbReference type="Proteomes" id="UP000800097"/>
    </source>
</evidence>
<feature type="transmembrane region" description="Helical" evidence="7">
    <location>
        <begin position="98"/>
        <end position="117"/>
    </location>
</feature>
<accession>A0A6A6JGN5</accession>
<dbReference type="AlphaFoldDB" id="A0A6A6JGN5"/>
<dbReference type="Proteomes" id="UP000800097">
    <property type="component" value="Unassembled WGS sequence"/>
</dbReference>
<feature type="transmembrane region" description="Helical" evidence="7">
    <location>
        <begin position="249"/>
        <end position="267"/>
    </location>
</feature>
<evidence type="ECO:0000256" key="4">
    <source>
        <dbReference type="ARBA" id="ARBA00023136"/>
    </source>
</evidence>
<dbReference type="PANTHER" id="PTHR33048:SF57">
    <property type="entry name" value="INTEGRAL MEMBRANE PROTEIN-RELATED"/>
    <property type="match status" value="1"/>
</dbReference>
<sequence>MAPLPHNPLGVAVLAVASVGVTLSAFCISLRLWARRLLKKRWATSDYLLMAAWVFALADFVRRIIGFQWGLGLHMEQILATQGTTHVFDIFKLNYSSYFIWVACATLTKFSILLIYLELFYCITWFVWAVRVMMAIVVVFFFVTIVGMVMICKPFEANWNLWYQGAKCSMTQGDQFVFSAAFNIALDIILVLLPIPVVWTLNISKWKRVAVCAMFGLGFFIIGVVGYRFKLIPDRNLYDITHDGEVPGILSQVELYLGMVSACLPFLSPALSKMRTTVVESKAFSYILSQTGTSRSSLKDYSYGTKLSETSGERRRNDNSHEKLPHHYAESKRSDEEEMVGGFDENGAWSNEIVDVPISTIVVGKK</sequence>
<comment type="similarity">
    <text evidence="5">Belongs to the SAT4 family.</text>
</comment>
<evidence type="ECO:0000256" key="2">
    <source>
        <dbReference type="ARBA" id="ARBA00022692"/>
    </source>
</evidence>
<comment type="subcellular location">
    <subcellularLocation>
        <location evidence="1">Membrane</location>
        <topology evidence="1">Multi-pass membrane protein</topology>
    </subcellularLocation>
</comment>
<dbReference type="GO" id="GO:0016020">
    <property type="term" value="C:membrane"/>
    <property type="evidence" value="ECO:0007669"/>
    <property type="project" value="UniProtKB-SubCell"/>
</dbReference>